<feature type="region of interest" description="Disordered" evidence="1">
    <location>
        <begin position="893"/>
        <end position="958"/>
    </location>
</feature>
<sequence>MTRYHPNDVTESREGDEVCRGDKWNYEKQDRDGPNGMSGPERLYSCGRENENKYRWQADSESSDDAIEFTKERYNVRKHRCYESSTASISTTTTANPLARPRFRRYANQKAEQKVNIEDVASDLVSRLVGQLNFSRSLSSSYISLAGESESDDDCGVSSSKSIEPSGENINNREKETSEIETAFFQLLSWDERQNHEISSDSIEGDKTGVDRSYDAGDEHSTFTRKFENSEDKNFMKDTEPTFFQLLSWDEEKVSENSSDLLNRVSKKSDSNLRRHMSEEDTLNLSIPSRNQEYSDCLCRAEERTEPSIDAATLGTRNEAEVDVPAESFWTSGTNDSPRCQKDGETNGVVSNSGKSMNEEITSTSVSLTNQEHLIQSNKAEERTKLAVHVSQPSLLSQTSESKTLDGVEKFSSVARSRIHTKNDSPLCKGVQFFSSCHIPNIQSQDSEYSHSKTMTTYSSHEESQIISIHRYSDDLTEGNDTITTEVDGDKRFKSLASKWKGRKNMTSNAVPLSIDKSMKEKYNQSVRRVTDSNNSIERKDALSFKMESDKRIQTLASKWTEGGERMSSAMPLLIETSMIESTKQSERRADNAREGRSPDPKSIAVYSDTELTSNKQQLLGTKNKNEKLSPDEKINGRDSTSLIRQDTIGKQDFAKTRDNVGKVRTKSARTNKQKEQLFGIDCVVHQSFCPSDEEPNDVENVETVEKSTSDKNEGVVEYSPKYDESITKATIASCSTTKKTKAPAIKELMKRIDACGSNDQYIDNLLSNIDCIVHRLIKEGKLPGNNINDEDNDPLQMTLKNNTEELLRNISFLRAHRVERSAEKTLSSQTIPISSAMDNRLSEKNRGNLSDTKGNKASINRIRRRSASNLAEIRAKRHETVMRINKQRQQLAMLKNARSSSKQPSSIEVAKNSSLPRPSVSNSRKRRPRPEDIMPVQTQISRSTSPGANGRNPQLKTQIVQPSASYIDLVEWEKTELKKLPLILESSKTERGESADSYDDCQSFTTINRKNGNAVRFST</sequence>
<protein>
    <submittedName>
        <fullName evidence="2">Uncharacterized protein</fullName>
    </submittedName>
</protein>
<feature type="compositionally biased region" description="Polar residues" evidence="1">
    <location>
        <begin position="937"/>
        <end position="958"/>
    </location>
</feature>
<feature type="compositionally biased region" description="Basic and acidic residues" evidence="1">
    <location>
        <begin position="1"/>
        <end position="33"/>
    </location>
</feature>
<name>A0A448YWH9_9STRA</name>
<dbReference type="EMBL" id="CAACVS010000017">
    <property type="protein sequence ID" value="VEU34059.1"/>
    <property type="molecule type" value="Genomic_DNA"/>
</dbReference>
<feature type="compositionally biased region" description="Basic and acidic residues" evidence="1">
    <location>
        <begin position="624"/>
        <end position="637"/>
    </location>
</feature>
<feature type="compositionally biased region" description="Polar residues" evidence="1">
    <location>
        <begin position="610"/>
        <end position="623"/>
    </location>
</feature>
<feature type="region of interest" description="Disordered" evidence="1">
    <location>
        <begin position="328"/>
        <end position="355"/>
    </location>
</feature>
<dbReference type="AlphaFoldDB" id="A0A448YWH9"/>
<dbReference type="OrthoDB" id="57484at2759"/>
<feature type="compositionally biased region" description="Basic and acidic residues" evidence="1">
    <location>
        <begin position="704"/>
        <end position="713"/>
    </location>
</feature>
<feature type="compositionally biased region" description="Acidic residues" evidence="1">
    <location>
        <begin position="694"/>
        <end position="703"/>
    </location>
</feature>
<organism evidence="2 3">
    <name type="scientific">Pseudo-nitzschia multistriata</name>
    <dbReference type="NCBI Taxonomy" id="183589"/>
    <lineage>
        <taxon>Eukaryota</taxon>
        <taxon>Sar</taxon>
        <taxon>Stramenopiles</taxon>
        <taxon>Ochrophyta</taxon>
        <taxon>Bacillariophyta</taxon>
        <taxon>Bacillariophyceae</taxon>
        <taxon>Bacillariophycidae</taxon>
        <taxon>Bacillariales</taxon>
        <taxon>Bacillariaceae</taxon>
        <taxon>Pseudo-nitzschia</taxon>
    </lineage>
</organism>
<evidence type="ECO:0000313" key="3">
    <source>
        <dbReference type="Proteomes" id="UP000291116"/>
    </source>
</evidence>
<feature type="compositionally biased region" description="Polar residues" evidence="1">
    <location>
        <begin position="329"/>
        <end position="338"/>
    </location>
</feature>
<evidence type="ECO:0000256" key="1">
    <source>
        <dbReference type="SAM" id="MobiDB-lite"/>
    </source>
</evidence>
<feature type="compositionally biased region" description="Polar residues" evidence="1">
    <location>
        <begin position="898"/>
        <end position="923"/>
    </location>
</feature>
<feature type="region of interest" description="Disordered" evidence="1">
    <location>
        <begin position="824"/>
        <end position="864"/>
    </location>
</feature>
<keyword evidence="3" id="KW-1185">Reference proteome</keyword>
<feature type="compositionally biased region" description="Basic and acidic residues" evidence="1">
    <location>
        <begin position="584"/>
        <end position="600"/>
    </location>
</feature>
<feature type="region of interest" description="Disordered" evidence="1">
    <location>
        <begin position="148"/>
        <end position="176"/>
    </location>
</feature>
<feature type="region of interest" description="Disordered" evidence="1">
    <location>
        <begin position="581"/>
        <end position="638"/>
    </location>
</feature>
<feature type="region of interest" description="Disordered" evidence="1">
    <location>
        <begin position="694"/>
        <end position="713"/>
    </location>
</feature>
<feature type="compositionally biased region" description="Polar residues" evidence="1">
    <location>
        <begin position="825"/>
        <end position="838"/>
    </location>
</feature>
<dbReference type="Proteomes" id="UP000291116">
    <property type="component" value="Unassembled WGS sequence"/>
</dbReference>
<gene>
    <name evidence="2" type="ORF">PSNMU_V1.4_AUG-EV-PASAV3_0007510</name>
</gene>
<accession>A0A448YWH9</accession>
<proteinExistence type="predicted"/>
<reference evidence="2 3" key="1">
    <citation type="submission" date="2019-01" db="EMBL/GenBank/DDBJ databases">
        <authorList>
            <person name="Ferrante I. M."/>
        </authorList>
    </citation>
    <scope>NUCLEOTIDE SEQUENCE [LARGE SCALE GENOMIC DNA]</scope>
    <source>
        <strain evidence="2 3">B856</strain>
    </source>
</reference>
<feature type="region of interest" description="Disordered" evidence="1">
    <location>
        <begin position="1"/>
        <end position="43"/>
    </location>
</feature>
<evidence type="ECO:0000313" key="2">
    <source>
        <dbReference type="EMBL" id="VEU34059.1"/>
    </source>
</evidence>